<evidence type="ECO:0000313" key="1">
    <source>
        <dbReference type="EMBL" id="KIY50612.1"/>
    </source>
</evidence>
<accession>A0A0D7AGQ2</accession>
<protein>
    <recommendedName>
        <fullName evidence="3">Fungal N-terminal domain-containing protein</fullName>
    </recommendedName>
</protein>
<dbReference type="OrthoDB" id="3271094at2759"/>
<evidence type="ECO:0000313" key="2">
    <source>
        <dbReference type="Proteomes" id="UP000054144"/>
    </source>
</evidence>
<dbReference type="Proteomes" id="UP000054144">
    <property type="component" value="Unassembled WGS sequence"/>
</dbReference>
<dbReference type="EMBL" id="KN881675">
    <property type="protein sequence ID" value="KIY50612.1"/>
    <property type="molecule type" value="Genomic_DNA"/>
</dbReference>
<name>A0A0D7AGQ2_9AGAR</name>
<dbReference type="AlphaFoldDB" id="A0A0D7AGQ2"/>
<reference evidence="1 2" key="1">
    <citation type="journal article" date="2015" name="Fungal Genet. Biol.">
        <title>Evolution of novel wood decay mechanisms in Agaricales revealed by the genome sequences of Fistulina hepatica and Cylindrobasidium torrendii.</title>
        <authorList>
            <person name="Floudas D."/>
            <person name="Held B.W."/>
            <person name="Riley R."/>
            <person name="Nagy L.G."/>
            <person name="Koehler G."/>
            <person name="Ransdell A.S."/>
            <person name="Younus H."/>
            <person name="Chow J."/>
            <person name="Chiniquy J."/>
            <person name="Lipzen A."/>
            <person name="Tritt A."/>
            <person name="Sun H."/>
            <person name="Haridas S."/>
            <person name="LaButti K."/>
            <person name="Ohm R.A."/>
            <person name="Kues U."/>
            <person name="Blanchette R.A."/>
            <person name="Grigoriev I.V."/>
            <person name="Minto R.E."/>
            <person name="Hibbett D.S."/>
        </authorList>
    </citation>
    <scope>NUCLEOTIDE SEQUENCE [LARGE SCALE GENOMIC DNA]</scope>
    <source>
        <strain evidence="1 2">ATCC 64428</strain>
    </source>
</reference>
<evidence type="ECO:0008006" key="3">
    <source>
        <dbReference type="Google" id="ProtNLM"/>
    </source>
</evidence>
<gene>
    <name evidence="1" type="ORF">FISHEDRAFT_71650</name>
</gene>
<proteinExistence type="predicted"/>
<keyword evidence="2" id="KW-1185">Reference proteome</keyword>
<organism evidence="1 2">
    <name type="scientific">Fistulina hepatica ATCC 64428</name>
    <dbReference type="NCBI Taxonomy" id="1128425"/>
    <lineage>
        <taxon>Eukaryota</taxon>
        <taxon>Fungi</taxon>
        <taxon>Dikarya</taxon>
        <taxon>Basidiomycota</taxon>
        <taxon>Agaricomycotina</taxon>
        <taxon>Agaricomycetes</taxon>
        <taxon>Agaricomycetidae</taxon>
        <taxon>Agaricales</taxon>
        <taxon>Fistulinaceae</taxon>
        <taxon>Fistulina</taxon>
    </lineage>
</organism>
<sequence length="209" mass="23873">MFLRIYDYGQFWQLYPHTIDAARNFSGGAGLEYTTCTSIVKFLIQSKGASLEYQEAILQIDSLCKVLIEVRAFVCRQQLSLDRRFVFFGPGRASGDEQPPQHLSLLSQSVQRCDAILKEFNQKIEGYGRTLAQKGGSKNRTSHLWRTIGCNLFKNDDLVEIGRQLAEQESYMVMCIGLENRSRLDDIDTSVFEVWQREGWGSPFLISPL</sequence>